<feature type="domain" description="Carboxylesterase type B" evidence="3">
    <location>
        <begin position="31"/>
        <end position="227"/>
    </location>
</feature>
<dbReference type="InterPro" id="IPR019819">
    <property type="entry name" value="Carboxylesterase_B_CS"/>
</dbReference>
<evidence type="ECO:0000313" key="5">
    <source>
        <dbReference type="Proteomes" id="UP000838412"/>
    </source>
</evidence>
<feature type="signal peptide" evidence="2">
    <location>
        <begin position="1"/>
        <end position="23"/>
    </location>
</feature>
<protein>
    <submittedName>
        <fullName evidence="4">NLGN2 protein</fullName>
    </submittedName>
</protein>
<evidence type="ECO:0000256" key="1">
    <source>
        <dbReference type="ARBA" id="ARBA00005964"/>
    </source>
</evidence>
<dbReference type="PANTHER" id="PTHR45570">
    <property type="entry name" value="CARBOXYLIC ESTER HYDROLASE"/>
    <property type="match status" value="1"/>
</dbReference>
<dbReference type="SUPFAM" id="SSF53474">
    <property type="entry name" value="alpha/beta-Hydrolases"/>
    <property type="match status" value="1"/>
</dbReference>
<dbReference type="Gene3D" id="3.40.50.1820">
    <property type="entry name" value="alpha/beta hydrolase"/>
    <property type="match status" value="1"/>
</dbReference>
<dbReference type="InterPro" id="IPR002018">
    <property type="entry name" value="CarbesteraseB"/>
</dbReference>
<dbReference type="Pfam" id="PF00135">
    <property type="entry name" value="COesterase"/>
    <property type="match status" value="1"/>
</dbReference>
<dbReference type="PROSITE" id="PS00941">
    <property type="entry name" value="CARBOXYLESTERASE_B_2"/>
    <property type="match status" value="1"/>
</dbReference>
<dbReference type="Proteomes" id="UP000838412">
    <property type="component" value="Chromosome 3"/>
</dbReference>
<comment type="similarity">
    <text evidence="1">Belongs to the type-B carboxylesterase/lipase family.</text>
</comment>
<keyword evidence="5" id="KW-1185">Reference proteome</keyword>
<dbReference type="EMBL" id="OV696688">
    <property type="protein sequence ID" value="CAH1256942.1"/>
    <property type="molecule type" value="Genomic_DNA"/>
</dbReference>
<gene>
    <name evidence="4" type="primary">NLGN2</name>
    <name evidence="4" type="ORF">BLAG_LOCUS15036</name>
</gene>
<dbReference type="PANTHER" id="PTHR45570:SF1">
    <property type="entry name" value="CARBOXYLIC ESTER HYDROLASE"/>
    <property type="match status" value="1"/>
</dbReference>
<accession>A0A8J9ZK64</accession>
<sequence>MATAIATFSQVLVFAAIVFVGHAALSTKPDGPIVRTQYGDVRGMYVEEGVIFLGLPFGVPPVGELRWKPARTYNMSWAPEVRDGTVPGPACRQGGCAPNQTDYQHSCNRDKARTQSEDCLYLNVFVPRSVLNSTARLPVMCWFHGGQYVTGTGAALVYDGRILANKTDTVVVTTNYRLGAFGYLVTGEGEDDARGNYGTLDQIEALKWIQQNIADFGGDKDKVTIFGPELRVRFGCSSPDIR</sequence>
<name>A0A8J9ZK64_BRALA</name>
<dbReference type="OrthoDB" id="3200163at2759"/>
<dbReference type="InterPro" id="IPR029058">
    <property type="entry name" value="AB_hydrolase_fold"/>
</dbReference>
<evidence type="ECO:0000313" key="4">
    <source>
        <dbReference type="EMBL" id="CAH1256942.1"/>
    </source>
</evidence>
<evidence type="ECO:0000259" key="3">
    <source>
        <dbReference type="Pfam" id="PF00135"/>
    </source>
</evidence>
<keyword evidence="2" id="KW-0732">Signal</keyword>
<reference evidence="4" key="1">
    <citation type="submission" date="2022-01" db="EMBL/GenBank/DDBJ databases">
        <authorList>
            <person name="Braso-Vives M."/>
        </authorList>
    </citation>
    <scope>NUCLEOTIDE SEQUENCE</scope>
</reference>
<organism evidence="4 5">
    <name type="scientific">Branchiostoma lanceolatum</name>
    <name type="common">Common lancelet</name>
    <name type="synonym">Amphioxus lanceolatum</name>
    <dbReference type="NCBI Taxonomy" id="7740"/>
    <lineage>
        <taxon>Eukaryota</taxon>
        <taxon>Metazoa</taxon>
        <taxon>Chordata</taxon>
        <taxon>Cephalochordata</taxon>
        <taxon>Leptocardii</taxon>
        <taxon>Amphioxiformes</taxon>
        <taxon>Branchiostomatidae</taxon>
        <taxon>Branchiostoma</taxon>
    </lineage>
</organism>
<dbReference type="AlphaFoldDB" id="A0A8J9ZK64"/>
<evidence type="ECO:0000256" key="2">
    <source>
        <dbReference type="SAM" id="SignalP"/>
    </source>
</evidence>
<proteinExistence type="inferred from homology"/>
<feature type="chain" id="PRO_5035477621" evidence="2">
    <location>
        <begin position="24"/>
        <end position="242"/>
    </location>
</feature>